<accession>A0A4R3UQ15</accession>
<keyword evidence="3" id="KW-0808">Transferase</keyword>
<dbReference type="AlphaFoldDB" id="A0A4R3UQ15"/>
<sequence length="505" mass="58098">MFSHAETDPVIDKDEARELEADLRIRLLQHQYRRLQQAEQTLLIVVAGIDGAGKGSAINLLNTWMDPRHVHTLAFGKLNKREAMRPAMWRYWNSLPPKGQTGIVFGSWYGALLAEAQRKHPDTEKMAQYARIINRFEAMLAAEGVQVVKLWFHLSREAHKERTERLLQNPETAWRVSRADLKAQKRFHRLRRAGEIAITQTLRPHAPWYIIPSANDDTRAIHTADAVLQALEQPPATRIVADTPLPVQCLPAPERRAAPPERIGKDVYEAQLAHWQGRIAQAMRSRAFSERSLVLVFEGQDAAGKGGAIRRITAALDVRSFDIHPVSAPNAYERSRPYLWRFWRKLPPHGKIAIFDRSWYGRVLVERVERLATPATWQRAYDEINDFEAQLCANGTQVLKFWLEVSKAEQLRRFKERETSPFKSFKLTQDDWRNRTKWNAYRNASQSMLERTSTHHAPWHCIPADDKRMARLKILEAVATALESADGHEPAHQEPPIQKQTSEFS</sequence>
<dbReference type="Pfam" id="PF03976">
    <property type="entry name" value="PPK2"/>
    <property type="match status" value="2"/>
</dbReference>
<dbReference type="OrthoDB" id="9775224at2"/>
<evidence type="ECO:0000256" key="1">
    <source>
        <dbReference type="SAM" id="MobiDB-lite"/>
    </source>
</evidence>
<evidence type="ECO:0000259" key="2">
    <source>
        <dbReference type="Pfam" id="PF03976"/>
    </source>
</evidence>
<dbReference type="PANTHER" id="PTHR34383:SF3">
    <property type="entry name" value="POLYPHOSPHATE:AMP PHOSPHOTRANSFERASE"/>
    <property type="match status" value="1"/>
</dbReference>
<dbReference type="GO" id="GO:0006797">
    <property type="term" value="P:polyphosphate metabolic process"/>
    <property type="evidence" value="ECO:0007669"/>
    <property type="project" value="InterPro"/>
</dbReference>
<reference evidence="3 4" key="1">
    <citation type="submission" date="2019-03" db="EMBL/GenBank/DDBJ databases">
        <title>Genomic Encyclopedia of Type Strains, Phase IV (KMG-IV): sequencing the most valuable type-strain genomes for metagenomic binning, comparative biology and taxonomic classification.</title>
        <authorList>
            <person name="Goeker M."/>
        </authorList>
    </citation>
    <scope>NUCLEOTIDE SEQUENCE [LARGE SCALE GENOMIC DNA]</scope>
    <source>
        <strain evidence="3 4">DSM 100048</strain>
    </source>
</reference>
<gene>
    <name evidence="3" type="ORF">EV686_11062</name>
</gene>
<evidence type="ECO:0000313" key="4">
    <source>
        <dbReference type="Proteomes" id="UP000294692"/>
    </source>
</evidence>
<comment type="caution">
    <text evidence="3">The sequence shown here is derived from an EMBL/GenBank/DDBJ whole genome shotgun (WGS) entry which is preliminary data.</text>
</comment>
<protein>
    <submittedName>
        <fullName evidence="3">Polyphosphate:AMP phosphotransferase</fullName>
    </submittedName>
</protein>
<organism evidence="3 4">
    <name type="scientific">Paracandidimonas soli</name>
    <dbReference type="NCBI Taxonomy" id="1917182"/>
    <lineage>
        <taxon>Bacteria</taxon>
        <taxon>Pseudomonadati</taxon>
        <taxon>Pseudomonadota</taxon>
        <taxon>Betaproteobacteria</taxon>
        <taxon>Burkholderiales</taxon>
        <taxon>Alcaligenaceae</taxon>
        <taxon>Paracandidimonas</taxon>
    </lineage>
</organism>
<dbReference type="InterPro" id="IPR027417">
    <property type="entry name" value="P-loop_NTPase"/>
</dbReference>
<feature type="region of interest" description="Disordered" evidence="1">
    <location>
        <begin position="483"/>
        <end position="505"/>
    </location>
</feature>
<dbReference type="NCBIfam" id="TIGR03708">
    <property type="entry name" value="poly_P_AMP_trns"/>
    <property type="match status" value="1"/>
</dbReference>
<dbReference type="InterPro" id="IPR022488">
    <property type="entry name" value="PPK2-related"/>
</dbReference>
<dbReference type="InterPro" id="IPR022489">
    <property type="entry name" value="PolyP_AMP_Tfrase"/>
</dbReference>
<dbReference type="PANTHER" id="PTHR34383">
    <property type="entry name" value="POLYPHOSPHATE:AMP PHOSPHOTRANSFERASE-RELATED"/>
    <property type="match status" value="1"/>
</dbReference>
<dbReference type="Gene3D" id="3.40.50.300">
    <property type="entry name" value="P-loop containing nucleotide triphosphate hydrolases"/>
    <property type="match status" value="2"/>
</dbReference>
<proteinExistence type="predicted"/>
<dbReference type="GO" id="GO:0043751">
    <property type="term" value="F:polyphosphate:AMP phosphotransferase activity"/>
    <property type="evidence" value="ECO:0007669"/>
    <property type="project" value="InterPro"/>
</dbReference>
<keyword evidence="4" id="KW-1185">Reference proteome</keyword>
<dbReference type="EMBL" id="SMBX01000010">
    <property type="protein sequence ID" value="TCU93895.1"/>
    <property type="molecule type" value="Genomic_DNA"/>
</dbReference>
<evidence type="ECO:0000313" key="3">
    <source>
        <dbReference type="EMBL" id="TCU93895.1"/>
    </source>
</evidence>
<feature type="domain" description="Polyphosphate kinase-2-related" evidence="2">
    <location>
        <begin position="12"/>
        <end position="233"/>
    </location>
</feature>
<dbReference type="SUPFAM" id="SSF52540">
    <property type="entry name" value="P-loop containing nucleoside triphosphate hydrolases"/>
    <property type="match status" value="2"/>
</dbReference>
<feature type="domain" description="Polyphosphate kinase-2-related" evidence="2">
    <location>
        <begin position="264"/>
        <end position="486"/>
    </location>
</feature>
<dbReference type="Proteomes" id="UP000294692">
    <property type="component" value="Unassembled WGS sequence"/>
</dbReference>
<dbReference type="RefSeq" id="WP_132477936.1">
    <property type="nucleotide sequence ID" value="NZ_SMBX01000010.1"/>
</dbReference>
<name>A0A4R3UQ15_9BURK</name>